<evidence type="ECO:0000313" key="1">
    <source>
        <dbReference type="EMBL" id="MFC5856420.1"/>
    </source>
</evidence>
<dbReference type="RefSeq" id="WP_381370860.1">
    <property type="nucleotide sequence ID" value="NZ_JBHSOA010000106.1"/>
</dbReference>
<reference evidence="2" key="1">
    <citation type="journal article" date="2019" name="Int. J. Syst. Evol. Microbiol.">
        <title>The Global Catalogue of Microorganisms (GCM) 10K type strain sequencing project: providing services to taxonomists for standard genome sequencing and annotation.</title>
        <authorList>
            <consortium name="The Broad Institute Genomics Platform"/>
            <consortium name="The Broad Institute Genome Sequencing Center for Infectious Disease"/>
            <person name="Wu L."/>
            <person name="Ma J."/>
        </authorList>
    </citation>
    <scope>NUCLEOTIDE SEQUENCE [LARGE SCALE GENOMIC DNA]</scope>
    <source>
        <strain evidence="2">JCM 10411</strain>
    </source>
</reference>
<dbReference type="EMBL" id="JBHSOA010000106">
    <property type="protein sequence ID" value="MFC5856420.1"/>
    <property type="molecule type" value="Genomic_DNA"/>
</dbReference>
<evidence type="ECO:0008006" key="3">
    <source>
        <dbReference type="Google" id="ProtNLM"/>
    </source>
</evidence>
<sequence>NSQNPRSESQSEISTEPGAVQFDISKRAVWEAYEGVKANKGAAGVDGRSIEEFESAVSDVSCRFTPM</sequence>
<keyword evidence="2" id="KW-1185">Reference proteome</keyword>
<organism evidence="1 2">
    <name type="scientific">Streptomyces chlorus</name>
    <dbReference type="NCBI Taxonomy" id="887452"/>
    <lineage>
        <taxon>Bacteria</taxon>
        <taxon>Bacillati</taxon>
        <taxon>Actinomycetota</taxon>
        <taxon>Actinomycetes</taxon>
        <taxon>Kitasatosporales</taxon>
        <taxon>Streptomycetaceae</taxon>
        <taxon>Streptomyces</taxon>
    </lineage>
</organism>
<proteinExistence type="predicted"/>
<protein>
    <recommendedName>
        <fullName evidence="3">RNA-directed DNA polymerase</fullName>
    </recommendedName>
</protein>
<comment type="caution">
    <text evidence="1">The sequence shown here is derived from an EMBL/GenBank/DDBJ whole genome shotgun (WGS) entry which is preliminary data.</text>
</comment>
<accession>A0ABW1E7L0</accession>
<evidence type="ECO:0000313" key="2">
    <source>
        <dbReference type="Proteomes" id="UP001596180"/>
    </source>
</evidence>
<feature type="non-terminal residue" evidence="1">
    <location>
        <position position="1"/>
    </location>
</feature>
<gene>
    <name evidence="1" type="ORF">ACFPZI_33035</name>
</gene>
<name>A0ABW1E7L0_9ACTN</name>
<dbReference type="Proteomes" id="UP001596180">
    <property type="component" value="Unassembled WGS sequence"/>
</dbReference>